<protein>
    <submittedName>
        <fullName evidence="2">Uncharacterized protein</fullName>
    </submittedName>
</protein>
<dbReference type="EMBL" id="BARU01036154">
    <property type="protein sequence ID" value="GAH88194.1"/>
    <property type="molecule type" value="Genomic_DNA"/>
</dbReference>
<reference evidence="2" key="1">
    <citation type="journal article" date="2014" name="Front. Microbiol.">
        <title>High frequency of phylogenetically diverse reductive dehalogenase-homologous genes in deep subseafloor sedimentary metagenomes.</title>
        <authorList>
            <person name="Kawai M."/>
            <person name="Futagami T."/>
            <person name="Toyoda A."/>
            <person name="Takaki Y."/>
            <person name="Nishi S."/>
            <person name="Hori S."/>
            <person name="Arai W."/>
            <person name="Tsubouchi T."/>
            <person name="Morono Y."/>
            <person name="Uchiyama I."/>
            <person name="Ito T."/>
            <person name="Fujiyama A."/>
            <person name="Inagaki F."/>
            <person name="Takami H."/>
        </authorList>
    </citation>
    <scope>NUCLEOTIDE SEQUENCE</scope>
    <source>
        <strain evidence="2">Expedition CK06-06</strain>
    </source>
</reference>
<gene>
    <name evidence="1" type="ORF">S01H1_00282</name>
    <name evidence="2" type="ORF">S03H2_56512</name>
</gene>
<proteinExistence type="predicted"/>
<dbReference type="AlphaFoldDB" id="X1KDC4"/>
<evidence type="ECO:0000313" key="1">
    <source>
        <dbReference type="EMBL" id="GAF71719.1"/>
    </source>
</evidence>
<sequence length="43" mass="4890">MGCVYLNNYGQPERTLEGEEGWNKFQKDINVMGLCNIVLGNIK</sequence>
<comment type="caution">
    <text evidence="2">The sequence shown here is derived from an EMBL/GenBank/DDBJ whole genome shotgun (WGS) entry which is preliminary data.</text>
</comment>
<organism evidence="2">
    <name type="scientific">marine sediment metagenome</name>
    <dbReference type="NCBI Taxonomy" id="412755"/>
    <lineage>
        <taxon>unclassified sequences</taxon>
        <taxon>metagenomes</taxon>
        <taxon>ecological metagenomes</taxon>
    </lineage>
</organism>
<dbReference type="EMBL" id="BARS01000094">
    <property type="protein sequence ID" value="GAF71719.1"/>
    <property type="molecule type" value="Genomic_DNA"/>
</dbReference>
<accession>X1KDC4</accession>
<evidence type="ECO:0000313" key="2">
    <source>
        <dbReference type="EMBL" id="GAH88194.1"/>
    </source>
</evidence>
<name>X1KDC4_9ZZZZ</name>